<dbReference type="PANTHER" id="PTHR30383:SF5">
    <property type="entry name" value="SGNH HYDROLASE-TYPE ESTERASE DOMAIN-CONTAINING PROTEIN"/>
    <property type="match status" value="1"/>
</dbReference>
<gene>
    <name evidence="3" type="ORF">RZN69_17030</name>
</gene>
<dbReference type="EMBL" id="CP136920">
    <property type="protein sequence ID" value="WOO40325.1"/>
    <property type="molecule type" value="Genomic_DNA"/>
</dbReference>
<dbReference type="InterPro" id="IPR051532">
    <property type="entry name" value="Ester_Hydrolysis_Enzymes"/>
</dbReference>
<feature type="chain" id="PRO_5042951463" evidence="1">
    <location>
        <begin position="24"/>
        <end position="240"/>
    </location>
</feature>
<dbReference type="Gene3D" id="3.40.50.1110">
    <property type="entry name" value="SGNH hydrolase"/>
    <property type="match status" value="1"/>
</dbReference>
<evidence type="ECO:0000259" key="2">
    <source>
        <dbReference type="Pfam" id="PF13472"/>
    </source>
</evidence>
<protein>
    <submittedName>
        <fullName evidence="3">GDSL-type esterase/lipase family protein</fullName>
    </submittedName>
</protein>
<feature type="signal peptide" evidence="1">
    <location>
        <begin position="1"/>
        <end position="23"/>
    </location>
</feature>
<dbReference type="KEGG" id="puo:RZN69_17030"/>
<dbReference type="GO" id="GO:0004622">
    <property type="term" value="F:phosphatidylcholine lysophospholipase activity"/>
    <property type="evidence" value="ECO:0007669"/>
    <property type="project" value="TreeGrafter"/>
</dbReference>
<accession>A0AAQ3L6P3</accession>
<dbReference type="RefSeq" id="WP_317832514.1">
    <property type="nucleotide sequence ID" value="NZ_CP136920.1"/>
</dbReference>
<sequence length="240" mass="27243">MKSIRLITYLVFAISIAGISAQAQSTDAGKNYPDPSTRFVKPIEKFEAADAKKMPPEGAIVCIGSSSMRGWHGSIQKDLDPLTIIPRGFGGSNMNDALYYADRIVIPYKPRAVVVYEGDNDVAQKVSPEKIADTTRAFVDKIHAELPDCRIYFLSVKPSIRRWDMWPDMVKTNELIEAICAEDDRLTYIDVATVMLDEEGMPKKHIFKKDDLHMTRDGYALWRDQVRPVLIEKELEFEQQ</sequence>
<proteinExistence type="predicted"/>
<dbReference type="InterPro" id="IPR036514">
    <property type="entry name" value="SGNH_hydro_sf"/>
</dbReference>
<evidence type="ECO:0000313" key="3">
    <source>
        <dbReference type="EMBL" id="WOO40325.1"/>
    </source>
</evidence>
<evidence type="ECO:0000256" key="1">
    <source>
        <dbReference type="SAM" id="SignalP"/>
    </source>
</evidence>
<evidence type="ECO:0000313" key="4">
    <source>
        <dbReference type="Proteomes" id="UP001304300"/>
    </source>
</evidence>
<feature type="domain" description="SGNH hydrolase-type esterase" evidence="2">
    <location>
        <begin position="69"/>
        <end position="221"/>
    </location>
</feature>
<organism evidence="3 4">
    <name type="scientific">Rubellicoccus peritrichatus</name>
    <dbReference type="NCBI Taxonomy" id="3080537"/>
    <lineage>
        <taxon>Bacteria</taxon>
        <taxon>Pseudomonadati</taxon>
        <taxon>Verrucomicrobiota</taxon>
        <taxon>Opitutia</taxon>
        <taxon>Puniceicoccales</taxon>
        <taxon>Cerasicoccaceae</taxon>
        <taxon>Rubellicoccus</taxon>
    </lineage>
</organism>
<dbReference type="Pfam" id="PF13472">
    <property type="entry name" value="Lipase_GDSL_2"/>
    <property type="match status" value="1"/>
</dbReference>
<name>A0AAQ3L6P3_9BACT</name>
<reference evidence="3 4" key="1">
    <citation type="submission" date="2023-10" db="EMBL/GenBank/DDBJ databases">
        <title>Rubellicoccus peritrichatus gen. nov., sp. nov., isolated from an algae of coral reef tank.</title>
        <authorList>
            <person name="Luo J."/>
        </authorList>
    </citation>
    <scope>NUCLEOTIDE SEQUENCE [LARGE SCALE GENOMIC DNA]</scope>
    <source>
        <strain evidence="3 4">CR14</strain>
    </source>
</reference>
<dbReference type="PANTHER" id="PTHR30383">
    <property type="entry name" value="THIOESTERASE 1/PROTEASE 1/LYSOPHOSPHOLIPASE L1"/>
    <property type="match status" value="1"/>
</dbReference>
<keyword evidence="4" id="KW-1185">Reference proteome</keyword>
<dbReference type="Proteomes" id="UP001304300">
    <property type="component" value="Chromosome"/>
</dbReference>
<dbReference type="AlphaFoldDB" id="A0AAQ3L6P3"/>
<keyword evidence="1" id="KW-0732">Signal</keyword>
<dbReference type="InterPro" id="IPR013830">
    <property type="entry name" value="SGNH_hydro"/>
</dbReference>
<dbReference type="SUPFAM" id="SSF52266">
    <property type="entry name" value="SGNH hydrolase"/>
    <property type="match status" value="1"/>
</dbReference>